<sequence length="164" mass="18576">MKITEGIVHVAMRHFLKSNGWKLIAGQYPGGSDDELTALNIVDPVVARDNSPDPRRHSLGKIVPDLIAYKNDDLLVIEAKPKYSQDDRDKLLYLLSERKHDFYAALEKFATERNHPELLPVSKLNIIPGLAFSASENKFKKDPGFVYIRVSGIFEAFMEGYDWG</sequence>
<protein>
    <submittedName>
        <fullName evidence="1">R1.BtsI</fullName>
    </submittedName>
</protein>
<dbReference type="REBASE" id="3096">
    <property type="entry name" value="BtsI"/>
</dbReference>
<accession>Q2I0M0</accession>
<name>Q2I0M0_PARTM</name>
<dbReference type="AlphaFoldDB" id="Q2I0M0"/>
<reference evidence="1" key="1">
    <citation type="journal article" date="2007" name="Nucleic Acids Res.">
        <title>Discovery of natural nicking endonucleases Nb.BsrDI and Nb.BtsI and engineering of top-strand nicking variants from BsrDI and BtsI.</title>
        <authorList>
            <person name="Xu S.Y."/>
            <person name="Zhu Z."/>
            <person name="Zhang P."/>
            <person name="Chan S.H."/>
            <person name="Samuelson J.C."/>
            <person name="Xiao J."/>
            <person name="Ingalls D."/>
            <person name="Wilson G.G."/>
        </authorList>
    </citation>
    <scope>NUCLEOTIDE SEQUENCE</scope>
</reference>
<dbReference type="EMBL" id="DQ355163">
    <property type="protein sequence ID" value="ABC75874.1"/>
    <property type="molecule type" value="Genomic_DNA"/>
</dbReference>
<evidence type="ECO:0000313" key="1">
    <source>
        <dbReference type="EMBL" id="ABC75874.1"/>
    </source>
</evidence>
<organism evidence="1">
    <name type="scientific">Parageobacillus thermoglucosidasius</name>
    <name type="common">Geobacillus thermoglucosidasius</name>
    <dbReference type="NCBI Taxonomy" id="1426"/>
    <lineage>
        <taxon>Bacteria</taxon>
        <taxon>Bacillati</taxon>
        <taxon>Bacillota</taxon>
        <taxon>Bacilli</taxon>
        <taxon>Bacillales</taxon>
        <taxon>Anoxybacillaceae</taxon>
        <taxon>Parageobacillus</taxon>
    </lineage>
</organism>
<proteinExistence type="predicted"/>
<gene>
    <name evidence="1" type="primary">btsIR1</name>
</gene>